<keyword evidence="2" id="KW-1185">Reference proteome</keyword>
<gene>
    <name evidence="1" type="ORF">ACFSQ6_05800</name>
</gene>
<dbReference type="EMBL" id="JBHUMB010000006">
    <property type="protein sequence ID" value="MFD2742905.1"/>
    <property type="molecule type" value="Genomic_DNA"/>
</dbReference>
<evidence type="ECO:0000313" key="2">
    <source>
        <dbReference type="Proteomes" id="UP001597418"/>
    </source>
</evidence>
<reference evidence="2" key="1">
    <citation type="journal article" date="2019" name="Int. J. Syst. Evol. Microbiol.">
        <title>The Global Catalogue of Microorganisms (GCM) 10K type strain sequencing project: providing services to taxonomists for standard genome sequencing and annotation.</title>
        <authorList>
            <consortium name="The Broad Institute Genomics Platform"/>
            <consortium name="The Broad Institute Genome Sequencing Center for Infectious Disease"/>
            <person name="Wu L."/>
            <person name="Ma J."/>
        </authorList>
    </citation>
    <scope>NUCLEOTIDE SEQUENCE [LARGE SCALE GENOMIC DNA]</scope>
    <source>
        <strain evidence="2">KCTC 42247</strain>
    </source>
</reference>
<proteinExistence type="predicted"/>
<dbReference type="Proteomes" id="UP001597418">
    <property type="component" value="Unassembled WGS sequence"/>
</dbReference>
<protein>
    <submittedName>
        <fullName evidence="1">ABC transporter ATPase</fullName>
    </submittedName>
</protein>
<accession>A0ABW5UCC9</accession>
<name>A0ABW5UCC9_9SPHI</name>
<dbReference type="RefSeq" id="WP_066754634.1">
    <property type="nucleotide sequence ID" value="NZ_JBHUMB010000006.1"/>
</dbReference>
<comment type="caution">
    <text evidence="1">The sequence shown here is derived from an EMBL/GenBank/DDBJ whole genome shotgun (WGS) entry which is preliminary data.</text>
</comment>
<evidence type="ECO:0000313" key="1">
    <source>
        <dbReference type="EMBL" id="MFD2742905.1"/>
    </source>
</evidence>
<sequence length="153" mass="17323">MKKVWIYQANRFFTEAEETKATAVLQQFVQSWTAHGDQLAGKATIFHHLFIVLEVDESVASTTGCSVDKSVHLLKKLEQELNIGLFDRLMVAYRDANDAVQLVSRNEFAQLVQSGQVSSDTIVFNNLLSSGEDFPSQWEIPFQDSWHAKVFVI</sequence>
<organism evidence="1 2">
    <name type="scientific">Sphingobacterium populi</name>
    <dbReference type="NCBI Taxonomy" id="1812824"/>
    <lineage>
        <taxon>Bacteria</taxon>
        <taxon>Pseudomonadati</taxon>
        <taxon>Bacteroidota</taxon>
        <taxon>Sphingobacteriia</taxon>
        <taxon>Sphingobacteriales</taxon>
        <taxon>Sphingobacteriaceae</taxon>
        <taxon>Sphingobacterium</taxon>
    </lineage>
</organism>